<organism evidence="1 2">
    <name type="scientific">Xenopus laevis</name>
    <name type="common">African clawed frog</name>
    <dbReference type="NCBI Taxonomy" id="8355"/>
    <lineage>
        <taxon>Eukaryota</taxon>
        <taxon>Metazoa</taxon>
        <taxon>Chordata</taxon>
        <taxon>Craniata</taxon>
        <taxon>Vertebrata</taxon>
        <taxon>Euteleostomi</taxon>
        <taxon>Amphibia</taxon>
        <taxon>Batrachia</taxon>
        <taxon>Anura</taxon>
        <taxon>Pipoidea</taxon>
        <taxon>Pipidae</taxon>
        <taxon>Xenopodinae</taxon>
        <taxon>Xenopus</taxon>
        <taxon>Xenopus</taxon>
    </lineage>
</organism>
<gene>
    <name evidence="1" type="ORF">XELAEV_18037340mg</name>
</gene>
<name>A0A974CCE6_XENLA</name>
<accession>A0A974CCE6</accession>
<dbReference type="Proteomes" id="UP000694892">
    <property type="component" value="Chromosome 7S"/>
</dbReference>
<reference evidence="2" key="1">
    <citation type="journal article" date="2016" name="Nature">
        <title>Genome evolution in the allotetraploid frog Xenopus laevis.</title>
        <authorList>
            <person name="Session A.M."/>
            <person name="Uno Y."/>
            <person name="Kwon T."/>
            <person name="Chapman J.A."/>
            <person name="Toyoda A."/>
            <person name="Takahashi S."/>
            <person name="Fukui A."/>
            <person name="Hikosaka A."/>
            <person name="Suzuki A."/>
            <person name="Kondo M."/>
            <person name="van Heeringen S.J."/>
            <person name="Quigley I."/>
            <person name="Heinz S."/>
            <person name="Ogino H."/>
            <person name="Ochi H."/>
            <person name="Hellsten U."/>
            <person name="Lyons J.B."/>
            <person name="Simakov O."/>
            <person name="Putnam N."/>
            <person name="Stites J."/>
            <person name="Kuroki Y."/>
            <person name="Tanaka T."/>
            <person name="Michiue T."/>
            <person name="Watanabe M."/>
            <person name="Bogdanovic O."/>
            <person name="Lister R."/>
            <person name="Georgiou G."/>
            <person name="Paranjpe S.S."/>
            <person name="van Kruijsbergen I."/>
            <person name="Shu S."/>
            <person name="Carlson J."/>
            <person name="Kinoshita T."/>
            <person name="Ohta Y."/>
            <person name="Mawaribuchi S."/>
            <person name="Jenkins J."/>
            <person name="Grimwood J."/>
            <person name="Schmutz J."/>
            <person name="Mitros T."/>
            <person name="Mozaffari S.V."/>
            <person name="Suzuki Y."/>
            <person name="Haramoto Y."/>
            <person name="Yamamoto T.S."/>
            <person name="Takagi C."/>
            <person name="Heald R."/>
            <person name="Miller K."/>
            <person name="Haudenschild C."/>
            <person name="Kitzman J."/>
            <person name="Nakayama T."/>
            <person name="Izutsu Y."/>
            <person name="Robert J."/>
            <person name="Fortriede J."/>
            <person name="Burns K."/>
            <person name="Lotay V."/>
            <person name="Karimi K."/>
            <person name="Yasuoka Y."/>
            <person name="Dichmann D.S."/>
            <person name="Flajnik M.F."/>
            <person name="Houston D.W."/>
            <person name="Shendure J."/>
            <person name="DuPasquier L."/>
            <person name="Vize P.D."/>
            <person name="Zorn A.M."/>
            <person name="Ito M."/>
            <person name="Marcotte E.M."/>
            <person name="Wallingford J.B."/>
            <person name="Ito Y."/>
            <person name="Asashima M."/>
            <person name="Ueno N."/>
            <person name="Matsuda Y."/>
            <person name="Veenstra G.J."/>
            <person name="Fujiyama A."/>
            <person name="Harland R.M."/>
            <person name="Taira M."/>
            <person name="Rokhsar D.S."/>
        </authorList>
    </citation>
    <scope>NUCLEOTIDE SEQUENCE [LARGE SCALE GENOMIC DNA]</scope>
    <source>
        <strain evidence="2">J</strain>
    </source>
</reference>
<evidence type="ECO:0000313" key="1">
    <source>
        <dbReference type="EMBL" id="OCT70421.1"/>
    </source>
</evidence>
<evidence type="ECO:0000313" key="2">
    <source>
        <dbReference type="Proteomes" id="UP000694892"/>
    </source>
</evidence>
<protein>
    <submittedName>
        <fullName evidence="1">Uncharacterized protein</fullName>
    </submittedName>
</protein>
<sequence>MLHILEQGQLADLHLLRQARPNANLQDYQYCQLEAFPWAWERDLGLDASEDLLQKWIPGLLFSSRCCKIQELNYKILLRCNICWRCDVGTLLHIFWDCPVLTTYWPVLARDLSVSPAPTLLFWAAENTEGVPDYTLERHLLNEAKLLIPRLWKSWAPPTPKAWIEKVNELAKFEELSTFTGKQHSWLRWFLYRNSSEYSQFLSS</sequence>
<dbReference type="AlphaFoldDB" id="A0A974CCE6"/>
<dbReference type="EMBL" id="CM004479">
    <property type="protein sequence ID" value="OCT70421.1"/>
    <property type="molecule type" value="Genomic_DNA"/>
</dbReference>
<proteinExistence type="predicted"/>